<reference evidence="2 3" key="1">
    <citation type="submission" date="2018-08" db="EMBL/GenBank/DDBJ databases">
        <title>Genomic Encyclopedia of Type Strains, Phase III (KMG-III): the genomes of soil and plant-associated and newly described type strains.</title>
        <authorList>
            <person name="Whitman W."/>
        </authorList>
    </citation>
    <scope>NUCLEOTIDE SEQUENCE [LARGE SCALE GENOMIC DNA]</scope>
    <source>
        <strain evidence="2 3">CECT 7375</strain>
    </source>
</reference>
<dbReference type="AlphaFoldDB" id="A0A3E0DJX7"/>
<evidence type="ECO:0000256" key="1">
    <source>
        <dbReference type="SAM" id="Phobius"/>
    </source>
</evidence>
<keyword evidence="1" id="KW-0812">Transmembrane</keyword>
<accession>A0A3E0DJX7</accession>
<dbReference type="EMBL" id="QUNG01000007">
    <property type="protein sequence ID" value="REG82932.1"/>
    <property type="molecule type" value="Genomic_DNA"/>
</dbReference>
<comment type="caution">
    <text evidence="2">The sequence shown here is derived from an EMBL/GenBank/DDBJ whole genome shotgun (WGS) entry which is preliminary data.</text>
</comment>
<protein>
    <submittedName>
        <fullName evidence="2">Uncharacterized protein</fullName>
    </submittedName>
</protein>
<keyword evidence="1" id="KW-0472">Membrane</keyword>
<organism evidence="2 3">
    <name type="scientific">Marinomonas pollencensis</name>
    <dbReference type="NCBI Taxonomy" id="491954"/>
    <lineage>
        <taxon>Bacteria</taxon>
        <taxon>Pseudomonadati</taxon>
        <taxon>Pseudomonadota</taxon>
        <taxon>Gammaproteobacteria</taxon>
        <taxon>Oceanospirillales</taxon>
        <taxon>Oceanospirillaceae</taxon>
        <taxon>Marinomonas</taxon>
    </lineage>
</organism>
<feature type="transmembrane region" description="Helical" evidence="1">
    <location>
        <begin position="492"/>
        <end position="515"/>
    </location>
</feature>
<keyword evidence="1" id="KW-1133">Transmembrane helix</keyword>
<proteinExistence type="predicted"/>
<dbReference type="Proteomes" id="UP000256542">
    <property type="component" value="Unassembled WGS sequence"/>
</dbReference>
<gene>
    <name evidence="2" type="ORF">DFP81_107106</name>
</gene>
<keyword evidence="3" id="KW-1185">Reference proteome</keyword>
<evidence type="ECO:0000313" key="3">
    <source>
        <dbReference type="Proteomes" id="UP000256542"/>
    </source>
</evidence>
<sequence>MSKDIVVSPDSSAIQTLAEALDRYPIAPELGLLNVKQALFTLSQVFSDNHTPPCVQQRTQGAILSLDHIIRTQPIYDPLLFVALHEMLDGFEQYVLAYGLGEAYLHIALPRFEQTGFCWRLLEQKKEQAVKRPIHAYEAHLNAVTASAMIPQMSQLAGLGEVSFHLNMESQPSQKGYFKLLTVQPFDWLQKSFPMFSWRHSRCRNLEYEMVWLASSYALAFLSAQLPRGERQRLLDSMSEWIRVEHYRAFSMLFTRLHQEVVIEQGDSLVPGALQSAKTTLIAGQLARPERIAGCYFKALLPHASLTQTSSPLLASATQYTLLGRDVLSSWLCVIDLGRQRLAFAQSDFMGCFSLQNMQLQSLGSNRWMCHFDCGLSAELEIDSELFSVLDGRLESHSGEGFELFVTQQCSRNIAIAIKGVVQLEGICAFSLRPSGSTKNIWLTAQGECFVEPWLTGSRTPAPILTELQSLPTRVNDVKRTGYYQLMFTGGVLWVAANLVADLISIASGASFYLFSREQKVCERGLLHGMEYYSQIVSLDVGQEGRFALLLAGHRCAFLSSSVAWCDKLPDQLSVTKINQLNLVKHEHAVWQLASRAHHEHDFVINTDNISNFIHYLWPQHSVESASNYD</sequence>
<name>A0A3E0DJX7_9GAMM</name>
<evidence type="ECO:0000313" key="2">
    <source>
        <dbReference type="EMBL" id="REG82932.1"/>
    </source>
</evidence>